<gene>
    <name evidence="3" type="primary">LOC121212312</name>
</gene>
<sequence length="140" mass="16645">MDDLDCSIEQKLKGAVSLLRDEAYRWWITMRETTQIERVTWELFKIAFKRRYVGASYVDARRKEFLNLTEGNKSVAEYEAEFFRLSRYASEIVATEYERSVRFKDGLCDELRILIAPQRERDFAALVEKAKIAEEVKWTE</sequence>
<organism evidence="2 3">
    <name type="scientific">Gossypium hirsutum</name>
    <name type="common">Upland cotton</name>
    <name type="synonym">Gossypium mexicanum</name>
    <dbReference type="NCBI Taxonomy" id="3635"/>
    <lineage>
        <taxon>Eukaryota</taxon>
        <taxon>Viridiplantae</taxon>
        <taxon>Streptophyta</taxon>
        <taxon>Embryophyta</taxon>
        <taxon>Tracheophyta</taxon>
        <taxon>Spermatophyta</taxon>
        <taxon>Magnoliopsida</taxon>
        <taxon>eudicotyledons</taxon>
        <taxon>Gunneridae</taxon>
        <taxon>Pentapetalae</taxon>
        <taxon>rosids</taxon>
        <taxon>malvids</taxon>
        <taxon>Malvales</taxon>
        <taxon>Malvaceae</taxon>
        <taxon>Malvoideae</taxon>
        <taxon>Gossypium</taxon>
    </lineage>
</organism>
<dbReference type="GeneID" id="121212312"/>
<evidence type="ECO:0000313" key="2">
    <source>
        <dbReference type="Proteomes" id="UP000818029"/>
    </source>
</evidence>
<dbReference type="RefSeq" id="XP_040940705.1">
    <property type="nucleotide sequence ID" value="XM_041084771.1"/>
</dbReference>
<dbReference type="Proteomes" id="UP000818029">
    <property type="component" value="Chromosome A13"/>
</dbReference>
<name>A0ABM2ZG67_GOSHI</name>
<dbReference type="PANTHER" id="PTHR34482">
    <property type="entry name" value="DNA DAMAGE-INDUCIBLE PROTEIN 1-LIKE"/>
    <property type="match status" value="1"/>
</dbReference>
<dbReference type="Pfam" id="PF03732">
    <property type="entry name" value="Retrotrans_gag"/>
    <property type="match status" value="1"/>
</dbReference>
<dbReference type="PANTHER" id="PTHR34482:SF36">
    <property type="entry name" value="RETROTRANSPOSON GAG DOMAIN-CONTAINING PROTEIN"/>
    <property type="match status" value="1"/>
</dbReference>
<protein>
    <recommendedName>
        <fullName evidence="1">Retrotransposon gag domain-containing protein</fullName>
    </recommendedName>
</protein>
<feature type="domain" description="Retrotransposon gag" evidence="1">
    <location>
        <begin position="15"/>
        <end position="107"/>
    </location>
</feature>
<keyword evidence="2" id="KW-1185">Reference proteome</keyword>
<reference evidence="3" key="2">
    <citation type="submission" date="2025-08" db="UniProtKB">
        <authorList>
            <consortium name="RefSeq"/>
        </authorList>
    </citation>
    <scope>IDENTIFICATION</scope>
</reference>
<proteinExistence type="predicted"/>
<reference evidence="2" key="1">
    <citation type="journal article" date="2020" name="Nat. Genet.">
        <title>Genomic diversifications of five Gossypium allopolyploid species and their impact on cotton improvement.</title>
        <authorList>
            <person name="Chen Z.J."/>
            <person name="Sreedasyam A."/>
            <person name="Ando A."/>
            <person name="Song Q."/>
            <person name="De Santiago L.M."/>
            <person name="Hulse-Kemp A.M."/>
            <person name="Ding M."/>
            <person name="Ye W."/>
            <person name="Kirkbride R.C."/>
            <person name="Jenkins J."/>
            <person name="Plott C."/>
            <person name="Lovell J."/>
            <person name="Lin Y.M."/>
            <person name="Vaughn R."/>
            <person name="Liu B."/>
            <person name="Simpson S."/>
            <person name="Scheffler B.E."/>
            <person name="Wen L."/>
            <person name="Saski C.A."/>
            <person name="Grover C.E."/>
            <person name="Hu G."/>
            <person name="Conover J.L."/>
            <person name="Carlson J.W."/>
            <person name="Shu S."/>
            <person name="Boston L.B."/>
            <person name="Williams M."/>
            <person name="Peterson D.G."/>
            <person name="McGee K."/>
            <person name="Jones D.C."/>
            <person name="Wendel J.F."/>
            <person name="Stelly D.M."/>
            <person name="Grimwood J."/>
            <person name="Schmutz J."/>
        </authorList>
    </citation>
    <scope>NUCLEOTIDE SEQUENCE [LARGE SCALE GENOMIC DNA]</scope>
    <source>
        <strain evidence="2">cv. TM-1</strain>
    </source>
</reference>
<evidence type="ECO:0000313" key="3">
    <source>
        <dbReference type="RefSeq" id="XP_040940705.1"/>
    </source>
</evidence>
<dbReference type="InterPro" id="IPR005162">
    <property type="entry name" value="Retrotrans_gag_dom"/>
</dbReference>
<accession>A0ABM2ZG67</accession>
<evidence type="ECO:0000259" key="1">
    <source>
        <dbReference type="Pfam" id="PF03732"/>
    </source>
</evidence>